<proteinExistence type="predicted"/>
<dbReference type="AlphaFoldDB" id="A0A4Q4Z8T6"/>
<reference evidence="1 2" key="1">
    <citation type="submission" date="2019-01" db="EMBL/GenBank/DDBJ databases">
        <title>Nocardioides guangzhouensis sp. nov., an actinobacterium isolated from soil.</title>
        <authorList>
            <person name="Fu Y."/>
            <person name="Cai Y."/>
            <person name="Lin Z."/>
            <person name="Chen P."/>
        </authorList>
    </citation>
    <scope>NUCLEOTIDE SEQUENCE [LARGE SCALE GENOMIC DNA]</scope>
    <source>
        <strain evidence="1 2">130</strain>
    </source>
</reference>
<gene>
    <name evidence="1" type="ORF">EKO23_16360</name>
</gene>
<comment type="caution">
    <text evidence="1">The sequence shown here is derived from an EMBL/GenBank/DDBJ whole genome shotgun (WGS) entry which is preliminary data.</text>
</comment>
<dbReference type="OrthoDB" id="5180449at2"/>
<evidence type="ECO:0000313" key="2">
    <source>
        <dbReference type="Proteomes" id="UP000295198"/>
    </source>
</evidence>
<evidence type="ECO:0000313" key="1">
    <source>
        <dbReference type="EMBL" id="RYP84233.1"/>
    </source>
</evidence>
<accession>A0A4Q4Z8T6</accession>
<organism evidence="1 2">
    <name type="scientific">Nocardioides guangzhouensis</name>
    <dbReference type="NCBI Taxonomy" id="2497878"/>
    <lineage>
        <taxon>Bacteria</taxon>
        <taxon>Bacillati</taxon>
        <taxon>Actinomycetota</taxon>
        <taxon>Actinomycetes</taxon>
        <taxon>Propionibacteriales</taxon>
        <taxon>Nocardioidaceae</taxon>
        <taxon>Nocardioides</taxon>
    </lineage>
</organism>
<dbReference type="EMBL" id="SDKM01000025">
    <property type="protein sequence ID" value="RYP84233.1"/>
    <property type="molecule type" value="Genomic_DNA"/>
</dbReference>
<keyword evidence="2" id="KW-1185">Reference proteome</keyword>
<sequence length="309" mass="32931">MSPNQPTPADPVPWPPDQTPADLKGLAQALSHLRVSSSATPAHYQRITSLVETAPRKITATRLATAGFLDGVQARSVLARNEHRDLTLTWVAAGTVHNRALTSFEQRLAVVCSARDVGLVRNAGAVPIVELREIHPSNLALATDAWIDQTRQKLEAQVLASTPCPPGQVVVVDGSLPPGCGRDDAIGIVKSALDTTWISDPALFPAIGGWRSPALRLSALCQGESDRLTAFVRLRTATGAHPWGFSLIRVETFDNAGGIDFLDAACALAVSQAQHLGSADPRAECQPAGMYQTELCLKAQIPLALRVLR</sequence>
<dbReference type="RefSeq" id="WP_134719195.1">
    <property type="nucleotide sequence ID" value="NZ_SDKM01000025.1"/>
</dbReference>
<dbReference type="Proteomes" id="UP000295198">
    <property type="component" value="Unassembled WGS sequence"/>
</dbReference>
<protein>
    <submittedName>
        <fullName evidence="1">Uncharacterized protein</fullName>
    </submittedName>
</protein>
<name>A0A4Q4Z8T6_9ACTN</name>